<feature type="region of interest" description="Disordered" evidence="1">
    <location>
        <begin position="353"/>
        <end position="390"/>
    </location>
</feature>
<name>A0AA88E1D4_FICCA</name>
<dbReference type="InterPro" id="IPR021109">
    <property type="entry name" value="Peptidase_aspartic_dom_sf"/>
</dbReference>
<protein>
    <submittedName>
        <fullName evidence="2">Uncharacterized protein</fullName>
    </submittedName>
</protein>
<feature type="region of interest" description="Disordered" evidence="1">
    <location>
        <begin position="1"/>
        <end position="42"/>
    </location>
</feature>
<feature type="compositionally biased region" description="Low complexity" evidence="1">
    <location>
        <begin position="78"/>
        <end position="88"/>
    </location>
</feature>
<comment type="caution">
    <text evidence="2">The sequence shown here is derived from an EMBL/GenBank/DDBJ whole genome shotgun (WGS) entry which is preliminary data.</text>
</comment>
<feature type="compositionally biased region" description="Basic and acidic residues" evidence="1">
    <location>
        <begin position="168"/>
        <end position="198"/>
    </location>
</feature>
<dbReference type="Proteomes" id="UP001187192">
    <property type="component" value="Unassembled WGS sequence"/>
</dbReference>
<dbReference type="PANTHER" id="PTHR33240:SF15">
    <property type="entry name" value="GAG-PRO-LIKE PROTEIN"/>
    <property type="match status" value="1"/>
</dbReference>
<proteinExistence type="predicted"/>
<feature type="compositionally biased region" description="Basic and acidic residues" evidence="1">
    <location>
        <begin position="105"/>
        <end position="121"/>
    </location>
</feature>
<evidence type="ECO:0000313" key="2">
    <source>
        <dbReference type="EMBL" id="GMN65895.1"/>
    </source>
</evidence>
<dbReference type="AlphaFoldDB" id="A0AA88E1D4"/>
<feature type="compositionally biased region" description="Basic and acidic residues" evidence="1">
    <location>
        <begin position="353"/>
        <end position="374"/>
    </location>
</feature>
<feature type="compositionally biased region" description="Basic residues" evidence="1">
    <location>
        <begin position="123"/>
        <end position="132"/>
    </location>
</feature>
<evidence type="ECO:0000313" key="3">
    <source>
        <dbReference type="Proteomes" id="UP001187192"/>
    </source>
</evidence>
<dbReference type="CDD" id="cd00303">
    <property type="entry name" value="retropepsin_like"/>
    <property type="match status" value="1"/>
</dbReference>
<accession>A0AA88E1D4</accession>
<keyword evidence="3" id="KW-1185">Reference proteome</keyword>
<reference evidence="2" key="1">
    <citation type="submission" date="2023-07" db="EMBL/GenBank/DDBJ databases">
        <title>draft genome sequence of fig (Ficus carica).</title>
        <authorList>
            <person name="Takahashi T."/>
            <person name="Nishimura K."/>
        </authorList>
    </citation>
    <scope>NUCLEOTIDE SEQUENCE</scope>
</reference>
<feature type="compositionally biased region" description="Polar residues" evidence="1">
    <location>
        <begin position="68"/>
        <end position="77"/>
    </location>
</feature>
<feature type="region of interest" description="Disordered" evidence="1">
    <location>
        <begin position="68"/>
        <end position="198"/>
    </location>
</feature>
<feature type="compositionally biased region" description="Basic and acidic residues" evidence="1">
    <location>
        <begin position="146"/>
        <end position="157"/>
    </location>
</feature>
<dbReference type="PANTHER" id="PTHR33240">
    <property type="entry name" value="OS08G0508500 PROTEIN"/>
    <property type="match status" value="1"/>
</dbReference>
<dbReference type="Gene3D" id="2.40.70.10">
    <property type="entry name" value="Acid Proteases"/>
    <property type="match status" value="1"/>
</dbReference>
<sequence length="559" mass="62602">MDEHFNQETQEFDNLDQTGSQSTRPPRRRGGPWGQRSPTQTEILTGNVQALTQTLQVLMEAFRDTHNVQLPQQQPKATESTPTRPPRSGSRRCDPSPTAIRSGRSHQESDGRPQREEEGPSRMRSKSHRSRITHSEAPAQQAPIEGHPDDDHREATGARRNTASVFDHLGRPEIYRRLGREASVDKPTERESRDQSRLDHLQRQLDRLVGQQYGWEPAGSADPPFTPAIMASPYPPRFKMPAMPSYDGTTDADEHLENYQTHMLIQSANEAALCKSFCLTLIGAARQWLKNCTDDTLIQALREGIKVPRLVWTLAYDRSPTFAHLRGIAWRHAEADEYVRGWWLEIQDQDRPASRRSDWGQSRNADHNRQDKGKAPVGETSAEANLGPRTPVGRLRQYTPLVTTIDHVLNQVSESTPITFTDDEADRLLHSHNDALVGEVRVANNVIRCVIIDNGSSADVMFMDAFSRLRIEGATLTPARTPLYGFAGDCIHAAGIVRLPVTIGDGPEKATRMVEFIVVDRPFVYNVMLGRPTLNALKAVVSTYHLAMKFPTNGGIGVF</sequence>
<dbReference type="EMBL" id="BTGU01000269">
    <property type="protein sequence ID" value="GMN65895.1"/>
    <property type="molecule type" value="Genomic_DNA"/>
</dbReference>
<evidence type="ECO:0000256" key="1">
    <source>
        <dbReference type="SAM" id="MobiDB-lite"/>
    </source>
</evidence>
<organism evidence="2 3">
    <name type="scientific">Ficus carica</name>
    <name type="common">Common fig</name>
    <dbReference type="NCBI Taxonomy" id="3494"/>
    <lineage>
        <taxon>Eukaryota</taxon>
        <taxon>Viridiplantae</taxon>
        <taxon>Streptophyta</taxon>
        <taxon>Embryophyta</taxon>
        <taxon>Tracheophyta</taxon>
        <taxon>Spermatophyta</taxon>
        <taxon>Magnoliopsida</taxon>
        <taxon>eudicotyledons</taxon>
        <taxon>Gunneridae</taxon>
        <taxon>Pentapetalae</taxon>
        <taxon>rosids</taxon>
        <taxon>fabids</taxon>
        <taxon>Rosales</taxon>
        <taxon>Moraceae</taxon>
        <taxon>Ficeae</taxon>
        <taxon>Ficus</taxon>
    </lineage>
</organism>
<gene>
    <name evidence="2" type="ORF">TIFTF001_034956</name>
</gene>